<feature type="region of interest" description="Disordered" evidence="1">
    <location>
        <begin position="1"/>
        <end position="243"/>
    </location>
</feature>
<proteinExistence type="predicted"/>
<dbReference type="OrthoDB" id="3364707at2759"/>
<feature type="compositionally biased region" description="Basic and acidic residues" evidence="1">
    <location>
        <begin position="335"/>
        <end position="349"/>
    </location>
</feature>
<comment type="caution">
    <text evidence="2">The sequence shown here is derived from an EMBL/GenBank/DDBJ whole genome shotgun (WGS) entry which is preliminary data.</text>
</comment>
<dbReference type="EMBL" id="MU151406">
    <property type="protein sequence ID" value="KAF9444085.1"/>
    <property type="molecule type" value="Genomic_DNA"/>
</dbReference>
<dbReference type="AlphaFoldDB" id="A0A9P6C005"/>
<evidence type="ECO:0000256" key="1">
    <source>
        <dbReference type="SAM" id="MobiDB-lite"/>
    </source>
</evidence>
<reference evidence="2" key="1">
    <citation type="submission" date="2020-11" db="EMBL/GenBank/DDBJ databases">
        <authorList>
            <consortium name="DOE Joint Genome Institute"/>
            <person name="Ahrendt S."/>
            <person name="Riley R."/>
            <person name="Andreopoulos W."/>
            <person name="Labutti K."/>
            <person name="Pangilinan J."/>
            <person name="Ruiz-Duenas F.J."/>
            <person name="Barrasa J.M."/>
            <person name="Sanchez-Garcia M."/>
            <person name="Camarero S."/>
            <person name="Miyauchi S."/>
            <person name="Serrano A."/>
            <person name="Linde D."/>
            <person name="Babiker R."/>
            <person name="Drula E."/>
            <person name="Ayuso-Fernandez I."/>
            <person name="Pacheco R."/>
            <person name="Padilla G."/>
            <person name="Ferreira P."/>
            <person name="Barriuso J."/>
            <person name="Kellner H."/>
            <person name="Castanera R."/>
            <person name="Alfaro M."/>
            <person name="Ramirez L."/>
            <person name="Pisabarro A.G."/>
            <person name="Kuo A."/>
            <person name="Tritt A."/>
            <person name="Lipzen A."/>
            <person name="He G."/>
            <person name="Yan M."/>
            <person name="Ng V."/>
            <person name="Cullen D."/>
            <person name="Martin F."/>
            <person name="Rosso M.-N."/>
            <person name="Henrissat B."/>
            <person name="Hibbett D."/>
            <person name="Martinez A.T."/>
            <person name="Grigoriev I.V."/>
        </authorList>
    </citation>
    <scope>NUCLEOTIDE SEQUENCE</scope>
    <source>
        <strain evidence="2">MF-IS2</strain>
    </source>
</reference>
<feature type="compositionally biased region" description="Low complexity" evidence="1">
    <location>
        <begin position="419"/>
        <end position="436"/>
    </location>
</feature>
<feature type="compositionally biased region" description="Basic and acidic residues" evidence="1">
    <location>
        <begin position="311"/>
        <end position="327"/>
    </location>
</feature>
<protein>
    <submittedName>
        <fullName evidence="2">Uncharacterized protein</fullName>
    </submittedName>
</protein>
<feature type="compositionally biased region" description="Low complexity" evidence="1">
    <location>
        <begin position="28"/>
        <end position="41"/>
    </location>
</feature>
<evidence type="ECO:0000313" key="2">
    <source>
        <dbReference type="EMBL" id="KAF9444085.1"/>
    </source>
</evidence>
<accession>A0A9P6C005</accession>
<feature type="compositionally biased region" description="Low complexity" evidence="1">
    <location>
        <begin position="175"/>
        <end position="189"/>
    </location>
</feature>
<gene>
    <name evidence="2" type="ORF">P691DRAFT_362927</name>
</gene>
<feature type="compositionally biased region" description="Basic and acidic residues" evidence="1">
    <location>
        <begin position="359"/>
        <end position="389"/>
    </location>
</feature>
<evidence type="ECO:0000313" key="3">
    <source>
        <dbReference type="Proteomes" id="UP000807342"/>
    </source>
</evidence>
<feature type="compositionally biased region" description="Polar residues" evidence="1">
    <location>
        <begin position="217"/>
        <end position="240"/>
    </location>
</feature>
<feature type="compositionally biased region" description="Low complexity" evidence="1">
    <location>
        <begin position="97"/>
        <end position="110"/>
    </location>
</feature>
<feature type="compositionally biased region" description="Polar residues" evidence="1">
    <location>
        <begin position="1"/>
        <end position="11"/>
    </location>
</feature>
<feature type="compositionally biased region" description="Low complexity" evidence="1">
    <location>
        <begin position="395"/>
        <end position="405"/>
    </location>
</feature>
<feature type="compositionally biased region" description="Polar residues" evidence="1">
    <location>
        <begin position="165"/>
        <end position="174"/>
    </location>
</feature>
<dbReference type="Proteomes" id="UP000807342">
    <property type="component" value="Unassembled WGS sequence"/>
</dbReference>
<keyword evidence="3" id="KW-1185">Reference proteome</keyword>
<sequence>MSTSRNISAQRPTAADIESAALTSLHNSRQASLPRSSLSRSKVSRKQTPAAVPSVAPQRTNPQRRRPATSDATSTSSPAYKQALSFPSSSPLPGPSASPSTAGPVSSSLSRNTSLPASLFHNTPPSNNIPTRSSSASVSQTRPSLSFPSPPTPIVPSIPLRHATQHSAAPTSNFAPAIAAPSTPSSPYSILTRPPIDPNSSSKRLYAEHSPGAESFATASDPNLASHSAASTPAESNQCSLPLKQLLAKPANPSQIQSGDGPEVPSLTILHKRSVSATESTQYATSRRNSDIAAIELAAIRALRPRPSKPNVRDKKDNDGYHYRRATDNGSKQSLAEKGERKIKTHDVDESGWWPDWKSNGEKERNSRKEKPKAKLSDPSKTSEPRDPPLRGPRLSRSFSTSSLFKRAGLFQARNSTIRSMSPASRQSLSSQPLPSDISGSPSPVIFSDVSASKHV</sequence>
<name>A0A9P6C005_9AGAR</name>
<organism evidence="2 3">
    <name type="scientific">Macrolepiota fuliginosa MF-IS2</name>
    <dbReference type="NCBI Taxonomy" id="1400762"/>
    <lineage>
        <taxon>Eukaryota</taxon>
        <taxon>Fungi</taxon>
        <taxon>Dikarya</taxon>
        <taxon>Basidiomycota</taxon>
        <taxon>Agaricomycotina</taxon>
        <taxon>Agaricomycetes</taxon>
        <taxon>Agaricomycetidae</taxon>
        <taxon>Agaricales</taxon>
        <taxon>Agaricineae</taxon>
        <taxon>Agaricaceae</taxon>
        <taxon>Macrolepiota</taxon>
    </lineage>
</organism>
<feature type="compositionally biased region" description="Polar residues" evidence="1">
    <location>
        <begin position="111"/>
        <end position="147"/>
    </location>
</feature>
<feature type="region of interest" description="Disordered" evidence="1">
    <location>
        <begin position="300"/>
        <end position="456"/>
    </location>
</feature>
<feature type="compositionally biased region" description="Low complexity" evidence="1">
    <location>
        <begin position="69"/>
        <end position="89"/>
    </location>
</feature>